<dbReference type="EMBL" id="CP104557">
    <property type="protein sequence ID" value="UXH38379.1"/>
    <property type="molecule type" value="Genomic_DNA"/>
</dbReference>
<reference evidence="1" key="1">
    <citation type="submission" date="2022-09" db="EMBL/GenBank/DDBJ databases">
        <title>Complete genome sequence of Pseudomonas promysalinigenes strain RL-WG26, a newly isolated PGPR with the potential for plant salinity stress alleviation.</title>
        <authorList>
            <person name="Ren L."/>
            <person name="Wang G."/>
            <person name="Hu H."/>
        </authorList>
    </citation>
    <scope>NUCLEOTIDE SEQUENCE</scope>
    <source>
        <strain evidence="1">RL-WG26</strain>
    </source>
</reference>
<name>A0ABY6AKG9_9PSED</name>
<dbReference type="Proteomes" id="UP001064504">
    <property type="component" value="Chromosome"/>
</dbReference>
<dbReference type="RefSeq" id="WP_261743705.1">
    <property type="nucleotide sequence ID" value="NZ_CP104557.1"/>
</dbReference>
<keyword evidence="2" id="KW-1185">Reference proteome</keyword>
<proteinExistence type="predicted"/>
<sequence>MRSAPLFHLECAPVALADGFHYVVLSALQWKTPNLDLMATATKQRFAVLYQQPLEERFAMETLEQAHIHGALSGVKLVAVHKDTIHLFFGDEVAGITLPAIESLWELVKDLIPNRRLALDFSCEAEVYSGRSDYAFWPAVKEVLESNTLGIERYPTPALHDCAEEILNGEDLEFHKAHRNILQYSAAQPVTSIGMCPMDLFLRSQAEHSRCLTAKSYNPDT</sequence>
<accession>A0ABY6AKG9</accession>
<evidence type="ECO:0000313" key="2">
    <source>
        <dbReference type="Proteomes" id="UP001064504"/>
    </source>
</evidence>
<gene>
    <name evidence="1" type="ORF">N5C08_15490</name>
</gene>
<protein>
    <submittedName>
        <fullName evidence="1">Uncharacterized protein</fullName>
    </submittedName>
</protein>
<organism evidence="1 2">
    <name type="scientific">Pseudomonas promysalinigenes</name>
    <dbReference type="NCBI Taxonomy" id="485898"/>
    <lineage>
        <taxon>Bacteria</taxon>
        <taxon>Pseudomonadati</taxon>
        <taxon>Pseudomonadota</taxon>
        <taxon>Gammaproteobacteria</taxon>
        <taxon>Pseudomonadales</taxon>
        <taxon>Pseudomonadaceae</taxon>
        <taxon>Pseudomonas</taxon>
    </lineage>
</organism>
<evidence type="ECO:0000313" key="1">
    <source>
        <dbReference type="EMBL" id="UXH38379.1"/>
    </source>
</evidence>